<sequence>MGTSNYTFKELSDFHRQDQQKLIDLDIKATNMNQKIDQHTTSMQEIKGNLQTCQEQSCNKFKLLSSQLVELIQASRSTQHHHGIQEFWYTWVYTIGSHNHLGQTFTGETSYTYQKRTPKLDFSRFDGENLRGRVQKSERYFQIHNTDENQKASTNNMAGIVENGMAHLEA</sequence>
<accession>A0A4Y7IK83</accession>
<reference evidence="1 2" key="1">
    <citation type="journal article" date="2018" name="Science">
        <title>The opium poppy genome and morphinan production.</title>
        <authorList>
            <person name="Guo L."/>
            <person name="Winzer T."/>
            <person name="Yang X."/>
            <person name="Li Y."/>
            <person name="Ning Z."/>
            <person name="He Z."/>
            <person name="Teodor R."/>
            <person name="Lu Y."/>
            <person name="Bowser T.A."/>
            <person name="Graham I.A."/>
            <person name="Ye K."/>
        </authorList>
    </citation>
    <scope>NUCLEOTIDE SEQUENCE [LARGE SCALE GENOMIC DNA]</scope>
    <source>
        <strain evidence="2">cv. HN1</strain>
        <tissue evidence="1">Leaves</tissue>
    </source>
</reference>
<dbReference type="AlphaFoldDB" id="A0A4Y7IK83"/>
<gene>
    <name evidence="1" type="ORF">C5167_017731</name>
</gene>
<organism evidence="1 2">
    <name type="scientific">Papaver somniferum</name>
    <name type="common">Opium poppy</name>
    <dbReference type="NCBI Taxonomy" id="3469"/>
    <lineage>
        <taxon>Eukaryota</taxon>
        <taxon>Viridiplantae</taxon>
        <taxon>Streptophyta</taxon>
        <taxon>Embryophyta</taxon>
        <taxon>Tracheophyta</taxon>
        <taxon>Spermatophyta</taxon>
        <taxon>Magnoliopsida</taxon>
        <taxon>Ranunculales</taxon>
        <taxon>Papaveraceae</taxon>
        <taxon>Papaveroideae</taxon>
        <taxon>Papaver</taxon>
    </lineage>
</organism>
<protein>
    <submittedName>
        <fullName evidence="1">Uncharacterized protein</fullName>
    </submittedName>
</protein>
<dbReference type="Gramene" id="RZC49304">
    <property type="protein sequence ID" value="RZC49304"/>
    <property type="gene ID" value="C5167_017731"/>
</dbReference>
<name>A0A4Y7IK83_PAPSO</name>
<proteinExistence type="predicted"/>
<dbReference type="EMBL" id="CM010716">
    <property type="protein sequence ID" value="RZC49304.1"/>
    <property type="molecule type" value="Genomic_DNA"/>
</dbReference>
<evidence type="ECO:0000313" key="2">
    <source>
        <dbReference type="Proteomes" id="UP000316621"/>
    </source>
</evidence>
<keyword evidence="2" id="KW-1185">Reference proteome</keyword>
<dbReference type="Proteomes" id="UP000316621">
    <property type="component" value="Chromosome 2"/>
</dbReference>
<evidence type="ECO:0000313" key="1">
    <source>
        <dbReference type="EMBL" id="RZC49304.1"/>
    </source>
</evidence>